<feature type="signal peptide" evidence="1">
    <location>
        <begin position="1"/>
        <end position="24"/>
    </location>
</feature>
<dbReference type="GO" id="GO:0005975">
    <property type="term" value="P:carbohydrate metabolic process"/>
    <property type="evidence" value="ECO:0007669"/>
    <property type="project" value="InterPro"/>
</dbReference>
<dbReference type="Proteomes" id="UP000326837">
    <property type="component" value="Chromosome"/>
</dbReference>
<proteinExistence type="predicted"/>
<evidence type="ECO:0000313" key="3">
    <source>
        <dbReference type="Proteomes" id="UP000326837"/>
    </source>
</evidence>
<keyword evidence="1" id="KW-0732">Signal</keyword>
<evidence type="ECO:0000313" key="2">
    <source>
        <dbReference type="EMBL" id="BBO36433.1"/>
    </source>
</evidence>
<keyword evidence="3" id="KW-1185">Reference proteome</keyword>
<reference evidence="3" key="1">
    <citation type="submission" date="2019-10" db="EMBL/GenBank/DDBJ databases">
        <title>Lacipirellula parvula gen. nov., sp. nov., representing a lineage of planctomycetes widespread in freshwater anoxic habitats, and description of the family Lacipirellulaceae.</title>
        <authorList>
            <person name="Dedysh S.N."/>
            <person name="Kulichevskaya I.S."/>
            <person name="Beletsky A.V."/>
            <person name="Rakitin A.L."/>
            <person name="Mardanov A.V."/>
            <person name="Ivanova A.A."/>
            <person name="Saltykova V.X."/>
            <person name="Rijpstra W.I.C."/>
            <person name="Sinninghe Damste J.S."/>
            <person name="Ravin N.V."/>
        </authorList>
    </citation>
    <scope>NUCLEOTIDE SEQUENCE [LARGE SCALE GENOMIC DNA]</scope>
    <source>
        <strain evidence="3">PX69</strain>
    </source>
</reference>
<dbReference type="EMBL" id="AP021861">
    <property type="protein sequence ID" value="BBO36433.1"/>
    <property type="molecule type" value="Genomic_DNA"/>
</dbReference>
<accession>A0A5K7XNK0</accession>
<evidence type="ECO:0000256" key="1">
    <source>
        <dbReference type="SAM" id="SignalP"/>
    </source>
</evidence>
<protein>
    <submittedName>
        <fullName evidence="2">Uncharacterized protein</fullName>
    </submittedName>
</protein>
<dbReference type="KEGG" id="lpav:PLANPX_6045"/>
<gene>
    <name evidence="2" type="ORF">PLANPX_6045</name>
</gene>
<sequence length="729" mass="79109">MGMMMRAVSAAVMLGVTLCGGAAADDSAGVSDAARGATLTLACRAENDLYRGLVAGGSVVQRASSVREGIEIAAPGAALLVLADGYPEWRTEVRAEEYAVAREEGLTLLVEFPAEAPGVEFAEPRQARWERGVVAEGASLGLPPLAILALHDCQYLPCRAEDPLLVLGRVAGFDRAVFGMPAASDPLLFRTDERTWIATTRLSGFVTSRYAPAADWATLWTHLLAAIDPAGAPHRLQVKPLATPAYAADEPLPDSAEAESLASFAKWCLESRLLIVPEREPELHRLLRENVEIVPPPAATGGDGSLGILEGYASQILPDGSQLQRTPIRADCQAETAAALAMHAKLSGDARSEQVATNLMNYLYETSGMCRGERGNPRHPAFGLVAWGDVSPAWMAGNYGDDNARTLLATIATAAKLETAAWDKPLLRALYANLRTTGTLGFRSDNLTIAMIEEHGWKHFHDAPTVNVSPHFEAYSWACYLWAYARTGDEQFLEVTKRGIRRTMEEYPAGWRWGENLDRARMLLALAWLVRVEDTAEHRGWLKQVANDLLKTQQPCGGIPEQPGNASTGHFLVPTSNEAYGTGETPLIQESGDPVTDQLYVSGFVLLGLREAVAATGDAELKQAEDRLADYLVRVQVRSESIPYLNGTWFRAFDYRRWDYWSSSGDLGWGAWCAEAGWGPAWTAITLGLRVEGTSLWDVSQSSKVASQLGAVREEMSQNDGGPWRGASQ</sequence>
<feature type="chain" id="PRO_5024834098" evidence="1">
    <location>
        <begin position="25"/>
        <end position="729"/>
    </location>
</feature>
<dbReference type="InterPro" id="IPR008928">
    <property type="entry name" value="6-hairpin_glycosidase_sf"/>
</dbReference>
<organism evidence="2 3">
    <name type="scientific">Lacipirellula parvula</name>
    <dbReference type="NCBI Taxonomy" id="2650471"/>
    <lineage>
        <taxon>Bacteria</taxon>
        <taxon>Pseudomonadati</taxon>
        <taxon>Planctomycetota</taxon>
        <taxon>Planctomycetia</taxon>
        <taxon>Pirellulales</taxon>
        <taxon>Lacipirellulaceae</taxon>
        <taxon>Lacipirellula</taxon>
    </lineage>
</organism>
<dbReference type="SUPFAM" id="SSF48208">
    <property type="entry name" value="Six-hairpin glycosidases"/>
    <property type="match status" value="1"/>
</dbReference>
<name>A0A5K7XNK0_9BACT</name>
<dbReference type="AlphaFoldDB" id="A0A5K7XNK0"/>